<keyword evidence="1" id="KW-0812">Transmembrane</keyword>
<keyword evidence="3" id="KW-1185">Reference proteome</keyword>
<name>A0A4R1BVA2_9ACTN</name>
<comment type="caution">
    <text evidence="2">The sequence shown here is derived from an EMBL/GenBank/DDBJ whole genome shotgun (WGS) entry which is preliminary data.</text>
</comment>
<proteinExistence type="predicted"/>
<gene>
    <name evidence="2" type="ORF">EPD65_14015</name>
</gene>
<feature type="transmembrane region" description="Helical" evidence="1">
    <location>
        <begin position="103"/>
        <end position="121"/>
    </location>
</feature>
<evidence type="ECO:0000313" key="3">
    <source>
        <dbReference type="Proteomes" id="UP000295453"/>
    </source>
</evidence>
<organism evidence="2 3">
    <name type="scientific">Nocardioides jejuensis</name>
    <dbReference type="NCBI Taxonomy" id="2502782"/>
    <lineage>
        <taxon>Bacteria</taxon>
        <taxon>Bacillati</taxon>
        <taxon>Actinomycetota</taxon>
        <taxon>Actinomycetes</taxon>
        <taxon>Propionibacteriales</taxon>
        <taxon>Nocardioidaceae</taxon>
        <taxon>Nocardioides</taxon>
    </lineage>
</organism>
<reference evidence="2 3" key="1">
    <citation type="submission" date="2019-03" db="EMBL/GenBank/DDBJ databases">
        <authorList>
            <person name="Kim M.K.M."/>
        </authorList>
    </citation>
    <scope>NUCLEOTIDE SEQUENCE [LARGE SCALE GENOMIC DNA]</scope>
    <source>
        <strain evidence="2 3">18JY15-6</strain>
    </source>
</reference>
<dbReference type="RefSeq" id="WP_131585200.1">
    <property type="nucleotide sequence ID" value="NZ_SJZJ01000028.1"/>
</dbReference>
<keyword evidence="1" id="KW-1133">Transmembrane helix</keyword>
<dbReference type="Proteomes" id="UP000295453">
    <property type="component" value="Unassembled WGS sequence"/>
</dbReference>
<keyword evidence="1" id="KW-0472">Membrane</keyword>
<evidence type="ECO:0008006" key="4">
    <source>
        <dbReference type="Google" id="ProtNLM"/>
    </source>
</evidence>
<feature type="transmembrane region" description="Helical" evidence="1">
    <location>
        <begin position="77"/>
        <end position="97"/>
    </location>
</feature>
<dbReference type="EMBL" id="SJZJ01000028">
    <property type="protein sequence ID" value="TCJ21899.1"/>
    <property type="molecule type" value="Genomic_DNA"/>
</dbReference>
<protein>
    <recommendedName>
        <fullName evidence="4">PH domain-containing protein</fullName>
    </recommendedName>
</protein>
<evidence type="ECO:0000256" key="1">
    <source>
        <dbReference type="SAM" id="Phobius"/>
    </source>
</evidence>
<dbReference type="AlphaFoldDB" id="A0A4R1BVA2"/>
<dbReference type="OrthoDB" id="3775331at2"/>
<sequence>MDNQVNHARAGMDVLAALHGGPAVAPEATPSTALPSAATTHSPVVTSRAAAADAATGTGTAPLERIETRPRRTAKRLAGAALLVSLPAAALTGWAAWTTRDATLGGIALILGALSAGLWFLRVVTVPTYVSLLGPHLEVRQGSRRYVWDLASVYSPVDHVRGKPGRGTWRVILRNPDGTTFALDGTMVPAKKFTEILSRYRPEL</sequence>
<accession>A0A4R1BVA2</accession>
<evidence type="ECO:0000313" key="2">
    <source>
        <dbReference type="EMBL" id="TCJ21899.1"/>
    </source>
</evidence>